<dbReference type="PANTHER" id="PTHR30308">
    <property type="entry name" value="TMRNA-BINDING COMPONENT OF TRANS-TRANSLATION TAGGING COMPLEX"/>
    <property type="match status" value="1"/>
</dbReference>
<comment type="similarity">
    <text evidence="3">Belongs to the SmpB family.</text>
</comment>
<keyword evidence="2 3" id="KW-0694">RNA-binding</keyword>
<dbReference type="Pfam" id="PF01668">
    <property type="entry name" value="SmpB"/>
    <property type="match status" value="1"/>
</dbReference>
<evidence type="ECO:0000256" key="2">
    <source>
        <dbReference type="ARBA" id="ARBA00022884"/>
    </source>
</evidence>
<reference evidence="5 6" key="1">
    <citation type="submission" date="2019-08" db="EMBL/GenBank/DDBJ databases">
        <title>Genome of Luteibaculum oceani JCM 18817.</title>
        <authorList>
            <person name="Bowman J.P."/>
        </authorList>
    </citation>
    <scope>NUCLEOTIDE SEQUENCE [LARGE SCALE GENOMIC DNA]</scope>
    <source>
        <strain evidence="5 6">JCM 18817</strain>
    </source>
</reference>
<dbReference type="Proteomes" id="UP000321168">
    <property type="component" value="Unassembled WGS sequence"/>
</dbReference>
<gene>
    <name evidence="3 5" type="primary">smpB</name>
    <name evidence="5" type="ORF">FRX97_03475</name>
</gene>
<keyword evidence="6" id="KW-1185">Reference proteome</keyword>
<comment type="caution">
    <text evidence="5">The sequence shown here is derived from an EMBL/GenBank/DDBJ whole genome shotgun (WGS) entry which is preliminary data.</text>
</comment>
<protein>
    <recommendedName>
        <fullName evidence="3">SsrA-binding protein</fullName>
    </recommendedName>
    <alternativeName>
        <fullName evidence="3">Small protein B</fullName>
    </alternativeName>
</protein>
<dbReference type="OrthoDB" id="9805462at2"/>
<organism evidence="5 6">
    <name type="scientific">Luteibaculum oceani</name>
    <dbReference type="NCBI Taxonomy" id="1294296"/>
    <lineage>
        <taxon>Bacteria</taxon>
        <taxon>Pseudomonadati</taxon>
        <taxon>Bacteroidota</taxon>
        <taxon>Flavobacteriia</taxon>
        <taxon>Flavobacteriales</taxon>
        <taxon>Luteibaculaceae</taxon>
        <taxon>Luteibaculum</taxon>
    </lineage>
</organism>
<dbReference type="PROSITE" id="PS01317">
    <property type="entry name" value="SSRP"/>
    <property type="match status" value="1"/>
</dbReference>
<dbReference type="GO" id="GO:0070930">
    <property type="term" value="P:trans-translation-dependent protein tagging"/>
    <property type="evidence" value="ECO:0007669"/>
    <property type="project" value="TreeGrafter"/>
</dbReference>
<evidence type="ECO:0000256" key="4">
    <source>
        <dbReference type="SAM" id="MobiDB-lite"/>
    </source>
</evidence>
<dbReference type="RefSeq" id="WP_147013430.1">
    <property type="nucleotide sequence ID" value="NZ_VORB01000002.1"/>
</dbReference>
<dbReference type="AlphaFoldDB" id="A0A5C6VA65"/>
<dbReference type="GO" id="GO:0070929">
    <property type="term" value="P:trans-translation"/>
    <property type="evidence" value="ECO:0007669"/>
    <property type="project" value="UniProtKB-UniRule"/>
</dbReference>
<dbReference type="EMBL" id="VORB01000002">
    <property type="protein sequence ID" value="TXC82167.1"/>
    <property type="molecule type" value="Genomic_DNA"/>
</dbReference>
<dbReference type="InterPro" id="IPR023620">
    <property type="entry name" value="SmpB"/>
</dbReference>
<keyword evidence="1 3" id="KW-0963">Cytoplasm</keyword>
<comment type="function">
    <text evidence="3">Required for rescue of stalled ribosomes mediated by trans-translation. Binds to transfer-messenger RNA (tmRNA), required for stable association of tmRNA with ribosomes. tmRNA and SmpB together mimic tRNA shape, replacing the anticodon stem-loop with SmpB. tmRNA is encoded by the ssrA gene; the 2 termini fold to resemble tRNA(Ala) and it encodes a 'tag peptide', a short internal open reading frame. During trans-translation Ala-aminoacylated tmRNA acts like a tRNA, entering the A-site of stalled ribosomes, displacing the stalled mRNA. The ribosome then switches to translate the ORF on the tmRNA; the nascent peptide is terminated with the 'tag peptide' encoded by the tmRNA and targeted for degradation. The ribosome is freed to recommence translation, which seems to be the essential function of trans-translation.</text>
</comment>
<comment type="subcellular location">
    <subcellularLocation>
        <location evidence="3">Cytoplasm</location>
    </subcellularLocation>
    <text evidence="3">The tmRNA-SmpB complex associates with stalled 70S ribosomes.</text>
</comment>
<dbReference type="GO" id="GO:0005829">
    <property type="term" value="C:cytosol"/>
    <property type="evidence" value="ECO:0007669"/>
    <property type="project" value="TreeGrafter"/>
</dbReference>
<evidence type="ECO:0000256" key="3">
    <source>
        <dbReference type="HAMAP-Rule" id="MF_00023"/>
    </source>
</evidence>
<proteinExistence type="inferred from homology"/>
<feature type="region of interest" description="Disordered" evidence="4">
    <location>
        <begin position="133"/>
        <end position="154"/>
    </location>
</feature>
<dbReference type="NCBIfam" id="NF003843">
    <property type="entry name" value="PRK05422.1"/>
    <property type="match status" value="1"/>
</dbReference>
<dbReference type="PANTHER" id="PTHR30308:SF2">
    <property type="entry name" value="SSRA-BINDING PROTEIN"/>
    <property type="match status" value="1"/>
</dbReference>
<evidence type="ECO:0000256" key="1">
    <source>
        <dbReference type="ARBA" id="ARBA00022490"/>
    </source>
</evidence>
<name>A0A5C6VA65_9FLAO</name>
<dbReference type="Gene3D" id="2.40.280.10">
    <property type="match status" value="1"/>
</dbReference>
<dbReference type="HAMAP" id="MF_00023">
    <property type="entry name" value="SmpB"/>
    <property type="match status" value="1"/>
</dbReference>
<evidence type="ECO:0000313" key="5">
    <source>
        <dbReference type="EMBL" id="TXC82167.1"/>
    </source>
</evidence>
<sequence>MAEKKLQASVNIKNKKARFEFNIIDTYVCGIVLKGTEIKSIRLNKASITEGYCGFEKDELFLRNAHIAEYEKASFKTHEPTRPRKLLLNRNELDKIHKQVKVKGITIVPLRMFINDKGLAKLEIGIAEGKKLHDKRQDLKEKDAKREMDRAMKR</sequence>
<evidence type="ECO:0000313" key="6">
    <source>
        <dbReference type="Proteomes" id="UP000321168"/>
    </source>
</evidence>
<dbReference type="SUPFAM" id="SSF74982">
    <property type="entry name" value="Small protein B (SmpB)"/>
    <property type="match status" value="1"/>
</dbReference>
<accession>A0A5C6VA65</accession>
<dbReference type="InterPro" id="IPR020081">
    <property type="entry name" value="SsrA-bd_prot_CS"/>
</dbReference>
<dbReference type="InterPro" id="IPR000037">
    <property type="entry name" value="SsrA-bd_prot"/>
</dbReference>
<dbReference type="GO" id="GO:0003723">
    <property type="term" value="F:RNA binding"/>
    <property type="evidence" value="ECO:0007669"/>
    <property type="project" value="UniProtKB-UniRule"/>
</dbReference>
<dbReference type="NCBIfam" id="TIGR00086">
    <property type="entry name" value="smpB"/>
    <property type="match status" value="1"/>
</dbReference>